<keyword evidence="3" id="KW-1003">Cell membrane</keyword>
<evidence type="ECO:0000256" key="6">
    <source>
        <dbReference type="ARBA" id="ARBA00022840"/>
    </source>
</evidence>
<evidence type="ECO:0000313" key="12">
    <source>
        <dbReference type="Proteomes" id="UP001444625"/>
    </source>
</evidence>
<name>A0ABU9XL82_9BACI</name>
<accession>A0ABU9XL82</accession>
<dbReference type="PANTHER" id="PTHR42771">
    <property type="entry name" value="IRON(3+)-HYDROXAMATE IMPORT ATP-BINDING PROTEIN FHUC"/>
    <property type="match status" value="1"/>
</dbReference>
<comment type="caution">
    <text evidence="11">The sequence shown here is derived from an EMBL/GenBank/DDBJ whole genome shotgun (WGS) entry which is preliminary data.</text>
</comment>
<evidence type="ECO:0000256" key="3">
    <source>
        <dbReference type="ARBA" id="ARBA00022475"/>
    </source>
</evidence>
<evidence type="ECO:0000256" key="7">
    <source>
        <dbReference type="ARBA" id="ARBA00023004"/>
    </source>
</evidence>
<keyword evidence="2" id="KW-0813">Transport</keyword>
<sequence length="261" mass="29959">MIHLKSVAKRNKQSNHEYPFNLPFIQQFKEMHFRYPVTILVGENGTGKSTFLEALATNIGSILIGGENLENDPSLTPARKLGNELKLTWTIKTKKGFFFRANDFINFTNRLAAIKEESKQKLKEIRERDPNSLEVLPYASTLHDLNHFYGEGLEVRSHGESFLDLFQARFQPNGLYLLDEPEAPLSPLKQLTLMSMINEMVEENGQFIIATHSPILMALPNAEIFVIEDDVLQRKSYGDVEHVKLTRDFLSSPERFLRHLN</sequence>
<feature type="domain" description="ABC transporter" evidence="10">
    <location>
        <begin position="2"/>
        <end position="254"/>
    </location>
</feature>
<evidence type="ECO:0000256" key="9">
    <source>
        <dbReference type="ARBA" id="ARBA00023136"/>
    </source>
</evidence>
<evidence type="ECO:0000256" key="5">
    <source>
        <dbReference type="ARBA" id="ARBA00022741"/>
    </source>
</evidence>
<evidence type="ECO:0000256" key="4">
    <source>
        <dbReference type="ARBA" id="ARBA00022496"/>
    </source>
</evidence>
<dbReference type="PANTHER" id="PTHR42771:SF2">
    <property type="entry name" value="IRON(3+)-HYDROXAMATE IMPORT ATP-BINDING PROTEIN FHUC"/>
    <property type="match status" value="1"/>
</dbReference>
<keyword evidence="5" id="KW-0547">Nucleotide-binding</keyword>
<dbReference type="RefSeq" id="WP_345825320.1">
    <property type="nucleotide sequence ID" value="NZ_JBDIML010000003.1"/>
</dbReference>
<proteinExistence type="predicted"/>
<dbReference type="Proteomes" id="UP001444625">
    <property type="component" value="Unassembled WGS sequence"/>
</dbReference>
<dbReference type="SMART" id="SM00382">
    <property type="entry name" value="AAA"/>
    <property type="match status" value="1"/>
</dbReference>
<dbReference type="Pfam" id="PF13304">
    <property type="entry name" value="AAA_21"/>
    <property type="match status" value="1"/>
</dbReference>
<dbReference type="InterPro" id="IPR003439">
    <property type="entry name" value="ABC_transporter-like_ATP-bd"/>
</dbReference>
<dbReference type="InterPro" id="IPR003593">
    <property type="entry name" value="AAA+_ATPase"/>
</dbReference>
<protein>
    <submittedName>
        <fullName evidence="11">AAA family ATPase</fullName>
    </submittedName>
</protein>
<evidence type="ECO:0000256" key="8">
    <source>
        <dbReference type="ARBA" id="ARBA00023065"/>
    </source>
</evidence>
<evidence type="ECO:0000259" key="10">
    <source>
        <dbReference type="PROSITE" id="PS50893"/>
    </source>
</evidence>
<reference evidence="11 12" key="1">
    <citation type="submission" date="2024-05" db="EMBL/GenBank/DDBJ databases">
        <authorList>
            <person name="Haq I."/>
            <person name="Ullah Z."/>
            <person name="Ahmad R."/>
            <person name="Li M."/>
            <person name="Tong Y."/>
        </authorList>
    </citation>
    <scope>NUCLEOTIDE SEQUENCE [LARGE SCALE GENOMIC DNA]</scope>
    <source>
        <strain evidence="11 12">16A2E</strain>
    </source>
</reference>
<evidence type="ECO:0000256" key="2">
    <source>
        <dbReference type="ARBA" id="ARBA00022448"/>
    </source>
</evidence>
<dbReference type="SUPFAM" id="SSF52540">
    <property type="entry name" value="P-loop containing nucleoside triphosphate hydrolases"/>
    <property type="match status" value="1"/>
</dbReference>
<dbReference type="EMBL" id="JBDIML010000003">
    <property type="protein sequence ID" value="MEN2767854.1"/>
    <property type="molecule type" value="Genomic_DNA"/>
</dbReference>
<organism evidence="11 12">
    <name type="scientific">Ornithinibacillus xuwenensis</name>
    <dbReference type="NCBI Taxonomy" id="3144668"/>
    <lineage>
        <taxon>Bacteria</taxon>
        <taxon>Bacillati</taxon>
        <taxon>Bacillota</taxon>
        <taxon>Bacilli</taxon>
        <taxon>Bacillales</taxon>
        <taxon>Bacillaceae</taxon>
        <taxon>Ornithinibacillus</taxon>
    </lineage>
</organism>
<keyword evidence="8" id="KW-0406">Ion transport</keyword>
<evidence type="ECO:0000313" key="11">
    <source>
        <dbReference type="EMBL" id="MEN2767854.1"/>
    </source>
</evidence>
<dbReference type="Gene3D" id="3.40.50.300">
    <property type="entry name" value="P-loop containing nucleotide triphosphate hydrolases"/>
    <property type="match status" value="2"/>
</dbReference>
<keyword evidence="4" id="KW-0410">Iron transport</keyword>
<comment type="subcellular location">
    <subcellularLocation>
        <location evidence="1">Cell membrane</location>
        <topology evidence="1">Peripheral membrane protein</topology>
    </subcellularLocation>
</comment>
<keyword evidence="7" id="KW-0408">Iron</keyword>
<dbReference type="InterPro" id="IPR003959">
    <property type="entry name" value="ATPase_AAA_core"/>
</dbReference>
<dbReference type="PROSITE" id="PS50893">
    <property type="entry name" value="ABC_TRANSPORTER_2"/>
    <property type="match status" value="1"/>
</dbReference>
<evidence type="ECO:0000256" key="1">
    <source>
        <dbReference type="ARBA" id="ARBA00004202"/>
    </source>
</evidence>
<keyword evidence="6" id="KW-0067">ATP-binding</keyword>
<keyword evidence="9" id="KW-0472">Membrane</keyword>
<dbReference type="InterPro" id="IPR051535">
    <property type="entry name" value="Siderophore_ABC-ATPase"/>
</dbReference>
<keyword evidence="12" id="KW-1185">Reference proteome</keyword>
<dbReference type="InterPro" id="IPR027417">
    <property type="entry name" value="P-loop_NTPase"/>
</dbReference>
<gene>
    <name evidence="11" type="ORF">ABC228_11690</name>
</gene>